<reference evidence="2 3" key="1">
    <citation type="journal article" date="2010" name="Science">
        <title>Genomic analysis of organismal complexity in the multicellular green alga Volvox carteri.</title>
        <authorList>
            <person name="Prochnik S.E."/>
            <person name="Umen J."/>
            <person name="Nedelcu A.M."/>
            <person name="Hallmann A."/>
            <person name="Miller S.M."/>
            <person name="Nishii I."/>
            <person name="Ferris P."/>
            <person name="Kuo A."/>
            <person name="Mitros T."/>
            <person name="Fritz-Laylin L.K."/>
            <person name="Hellsten U."/>
            <person name="Chapman J."/>
            <person name="Simakov O."/>
            <person name="Rensing S.A."/>
            <person name="Terry A."/>
            <person name="Pangilinan J."/>
            <person name="Kapitonov V."/>
            <person name="Jurka J."/>
            <person name="Salamov A."/>
            <person name="Shapiro H."/>
            <person name="Schmutz J."/>
            <person name="Grimwood J."/>
            <person name="Lindquist E."/>
            <person name="Lucas S."/>
            <person name="Grigoriev I.V."/>
            <person name="Schmitt R."/>
            <person name="Kirk D."/>
            <person name="Rokhsar D.S."/>
        </authorList>
    </citation>
    <scope>NUCLEOTIDE SEQUENCE [LARGE SCALE GENOMIC DNA]</scope>
    <source>
        <strain evidence="3">f. Nagariensis / Eve</strain>
    </source>
</reference>
<accession>D8TLB4</accession>
<keyword evidence="1" id="KW-0812">Transmembrane</keyword>
<feature type="transmembrane region" description="Helical" evidence="1">
    <location>
        <begin position="52"/>
        <end position="72"/>
    </location>
</feature>
<evidence type="ECO:0000313" key="2">
    <source>
        <dbReference type="EMBL" id="EFJ51843.1"/>
    </source>
</evidence>
<dbReference type="Proteomes" id="UP000001058">
    <property type="component" value="Unassembled WGS sequence"/>
</dbReference>
<gene>
    <name evidence="2" type="ORF">VOLCADRAFT_103340</name>
</gene>
<organism evidence="3">
    <name type="scientific">Volvox carteri f. nagariensis</name>
    <dbReference type="NCBI Taxonomy" id="3068"/>
    <lineage>
        <taxon>Eukaryota</taxon>
        <taxon>Viridiplantae</taxon>
        <taxon>Chlorophyta</taxon>
        <taxon>core chlorophytes</taxon>
        <taxon>Chlorophyceae</taxon>
        <taxon>CS clade</taxon>
        <taxon>Chlamydomonadales</taxon>
        <taxon>Volvocaceae</taxon>
        <taxon>Volvox</taxon>
    </lineage>
</organism>
<dbReference type="RefSeq" id="XP_002947253.1">
    <property type="nucleotide sequence ID" value="XM_002947207.1"/>
</dbReference>
<name>D8TLB4_VOLCA</name>
<dbReference type="OrthoDB" id="566351at2759"/>
<proteinExistence type="predicted"/>
<dbReference type="KEGG" id="vcn:VOLCADRAFT_103340"/>
<dbReference type="eggNOG" id="ENOG502SDI7">
    <property type="taxonomic scope" value="Eukaryota"/>
</dbReference>
<protein>
    <submittedName>
        <fullName evidence="2">Uncharacterized protein</fullName>
    </submittedName>
</protein>
<keyword evidence="1" id="KW-0472">Membrane</keyword>
<dbReference type="AlphaFoldDB" id="D8TLB4"/>
<evidence type="ECO:0000313" key="3">
    <source>
        <dbReference type="Proteomes" id="UP000001058"/>
    </source>
</evidence>
<dbReference type="InParanoid" id="D8TLB4"/>
<sequence>MGPSYRTSYQAKQEKEVVDLEARALSPKGSLVSPSLPHASSFRRRRSHSRRALKWITAGVFILCLVGCILRISSHVNVLHSQQLDYEPIDVVAVSLKPSCVTREAITSLNRYLQPRAIHIITTSSVKCSIFSLFADNVVCHLQDKFLDGVTVDRVGDFLQRRLGLDQHKRFKGRDMSGWYMQQFLKLGSVLALPGLTIYYVVWDLDMILLSPVQLVWRDRELPGGGLVDMSASAGQTQTLVNIGGSVAPGYMASFQRLTKHGLEFAPDGTSFVTHWMVIYKPYLLEFLRELSNDGDGPTDWVWRILGAVEPRYADLGFSEYASYISWVRQHYPQSQRLASRKTWVRHPFGQRTLSLLRLLRTDRCCCPNGLLLWLLRLLGFVYTGYEVGHIPECRYDASEHAMSYGL</sequence>
<keyword evidence="1" id="KW-1133">Transmembrane helix</keyword>
<evidence type="ECO:0000256" key="1">
    <source>
        <dbReference type="SAM" id="Phobius"/>
    </source>
</evidence>
<keyword evidence="3" id="KW-1185">Reference proteome</keyword>
<dbReference type="EMBL" id="GL378326">
    <property type="protein sequence ID" value="EFJ51843.1"/>
    <property type="molecule type" value="Genomic_DNA"/>
</dbReference>
<dbReference type="GeneID" id="9620216"/>